<evidence type="ECO:0000313" key="3">
    <source>
        <dbReference type="EMBL" id="GAA2921920.1"/>
    </source>
</evidence>
<dbReference type="InterPro" id="IPR011990">
    <property type="entry name" value="TPR-like_helical_dom_sf"/>
</dbReference>
<evidence type="ECO:0000313" key="4">
    <source>
        <dbReference type="Proteomes" id="UP001501423"/>
    </source>
</evidence>
<dbReference type="SUPFAM" id="SSF52200">
    <property type="entry name" value="Toll/Interleukin receptor TIR domain"/>
    <property type="match status" value="1"/>
</dbReference>
<accession>A0ABN3WML0</accession>
<feature type="domain" description="TIR" evidence="2">
    <location>
        <begin position="6"/>
        <end position="122"/>
    </location>
</feature>
<evidence type="ECO:0000259" key="2">
    <source>
        <dbReference type="Pfam" id="PF13676"/>
    </source>
</evidence>
<dbReference type="EMBL" id="BAAAVA010000020">
    <property type="protein sequence ID" value="GAA2921920.1"/>
    <property type="molecule type" value="Genomic_DNA"/>
</dbReference>
<dbReference type="Pfam" id="PF13676">
    <property type="entry name" value="TIR_2"/>
    <property type="match status" value="1"/>
</dbReference>
<dbReference type="RefSeq" id="WP_189364962.1">
    <property type="nucleotide sequence ID" value="NZ_BAAAVA010000020.1"/>
</dbReference>
<dbReference type="InterPro" id="IPR035897">
    <property type="entry name" value="Toll_tir_struct_dom_sf"/>
</dbReference>
<name>A0ABN3WML0_9ACTN</name>
<reference evidence="3 4" key="1">
    <citation type="journal article" date="2019" name="Int. J. Syst. Evol. Microbiol.">
        <title>The Global Catalogue of Microorganisms (GCM) 10K type strain sequencing project: providing services to taxonomists for standard genome sequencing and annotation.</title>
        <authorList>
            <consortium name="The Broad Institute Genomics Platform"/>
            <consortium name="The Broad Institute Genome Sequencing Center for Infectious Disease"/>
            <person name="Wu L."/>
            <person name="Ma J."/>
        </authorList>
    </citation>
    <scope>NUCLEOTIDE SEQUENCE [LARGE SCALE GENOMIC DNA]</scope>
    <source>
        <strain evidence="3 4">JCM 9650</strain>
    </source>
</reference>
<sequence length="447" mass="49712">MGAPSIFISHTHSDEAVANAVRDAVFALFGRDLVSVTYSTSRELGEGVRFGEDWFQWIGEQVRTATVTLVLLTPTSVQKPWVLWEAGAVYGAAVAGEGTALRRVRPVAFQIGWNDVPSPLRSSHAQIARGDQYREIKQLLDEFVSDFSTYLPGNEAIIRAAQNVAGAAEAWLTAVSDALRMSPLIPTEPVVNEWCERLDSLSDSHRYSEVQHLHEWLRVAFGQPDGAAAQPIDIRLHRRLAQLYMKSASYEAAAQEFELARRLSPRDIFVMRSLGQAYMSLRRHEEVGAVIEDIEKLDGGAFVKNAECAALKGRWYRDRGRHQDAHDVYDRAFDANPDSYYLADLLAVAKLQLGDRPGAEATYRRAIEIVERNRERNIWAFATAANASIVIGNAKQAARYFASIREMEPSEADLESVDGGLMRLKSALQLGADEVAGWRALLRGTPR</sequence>
<keyword evidence="4" id="KW-1185">Reference proteome</keyword>
<dbReference type="PROSITE" id="PS50005">
    <property type="entry name" value="TPR"/>
    <property type="match status" value="2"/>
</dbReference>
<gene>
    <name evidence="3" type="ORF">GCM10010478_22860</name>
</gene>
<protein>
    <recommendedName>
        <fullName evidence="2">TIR domain-containing protein</fullName>
    </recommendedName>
</protein>
<dbReference type="Proteomes" id="UP001501423">
    <property type="component" value="Unassembled WGS sequence"/>
</dbReference>
<feature type="repeat" description="TPR" evidence="1">
    <location>
        <begin position="306"/>
        <end position="339"/>
    </location>
</feature>
<dbReference type="InterPro" id="IPR000157">
    <property type="entry name" value="TIR_dom"/>
</dbReference>
<dbReference type="SMART" id="SM00028">
    <property type="entry name" value="TPR"/>
    <property type="match status" value="3"/>
</dbReference>
<keyword evidence="1" id="KW-0802">TPR repeat</keyword>
<organism evidence="3 4">
    <name type="scientific">Streptomyces erythrogriseus</name>
    <dbReference type="NCBI Taxonomy" id="284027"/>
    <lineage>
        <taxon>Bacteria</taxon>
        <taxon>Bacillati</taxon>
        <taxon>Actinomycetota</taxon>
        <taxon>Actinomycetes</taxon>
        <taxon>Kitasatosporales</taxon>
        <taxon>Streptomycetaceae</taxon>
        <taxon>Streptomyces</taxon>
        <taxon>Streptomyces griseoincarnatus group</taxon>
    </lineage>
</organism>
<proteinExistence type="predicted"/>
<dbReference type="Gene3D" id="1.25.40.10">
    <property type="entry name" value="Tetratricopeptide repeat domain"/>
    <property type="match status" value="1"/>
</dbReference>
<dbReference type="Gene3D" id="3.40.50.10140">
    <property type="entry name" value="Toll/interleukin-1 receptor homology (TIR) domain"/>
    <property type="match status" value="1"/>
</dbReference>
<dbReference type="InterPro" id="IPR019734">
    <property type="entry name" value="TPR_rpt"/>
</dbReference>
<dbReference type="SUPFAM" id="SSF48452">
    <property type="entry name" value="TPR-like"/>
    <property type="match status" value="1"/>
</dbReference>
<evidence type="ECO:0000256" key="1">
    <source>
        <dbReference type="PROSITE-ProRule" id="PRU00339"/>
    </source>
</evidence>
<feature type="repeat" description="TPR" evidence="1">
    <location>
        <begin position="234"/>
        <end position="267"/>
    </location>
</feature>
<comment type="caution">
    <text evidence="3">The sequence shown here is derived from an EMBL/GenBank/DDBJ whole genome shotgun (WGS) entry which is preliminary data.</text>
</comment>